<dbReference type="AlphaFoldDB" id="A0A243RGP8"/>
<evidence type="ECO:0000313" key="3">
    <source>
        <dbReference type="EMBL" id="OUC93917.1"/>
    </source>
</evidence>
<accession>A0A243RGP8</accession>
<dbReference type="Proteomes" id="UP000195105">
    <property type="component" value="Unassembled WGS sequence"/>
</dbReference>
<feature type="compositionally biased region" description="Basic and acidic residues" evidence="1">
    <location>
        <begin position="273"/>
        <end position="338"/>
    </location>
</feature>
<keyword evidence="4" id="KW-1185">Reference proteome</keyword>
<dbReference type="EMBL" id="NGFN01000348">
    <property type="protein sequence ID" value="OUC93917.1"/>
    <property type="molecule type" value="Genomic_DNA"/>
</dbReference>
<dbReference type="RefSeq" id="WP_086604922.1">
    <property type="nucleotide sequence ID" value="NZ_NGFN01000348.1"/>
</dbReference>
<feature type="transmembrane region" description="Helical" evidence="2">
    <location>
        <begin position="120"/>
        <end position="143"/>
    </location>
</feature>
<reference evidence="3 4" key="1">
    <citation type="submission" date="2017-05" db="EMBL/GenBank/DDBJ databases">
        <title>Biotechnological potential of actinobacteria isolated from South African environments.</title>
        <authorList>
            <person name="Le Roes-Hill M."/>
            <person name="Prins A."/>
            <person name="Durrell K.A."/>
        </authorList>
    </citation>
    <scope>NUCLEOTIDE SEQUENCE [LARGE SCALE GENOMIC DNA]</scope>
    <source>
        <strain evidence="3 4">HMC13</strain>
    </source>
</reference>
<comment type="caution">
    <text evidence="3">The sequence shown here is derived from an EMBL/GenBank/DDBJ whole genome shotgun (WGS) entry which is preliminary data.</text>
</comment>
<feature type="compositionally biased region" description="Low complexity" evidence="1">
    <location>
        <begin position="180"/>
        <end position="190"/>
    </location>
</feature>
<evidence type="ECO:0000256" key="1">
    <source>
        <dbReference type="SAM" id="MobiDB-lite"/>
    </source>
</evidence>
<gene>
    <name evidence="3" type="ORF">CA983_35755</name>
</gene>
<sequence length="361" mass="37457">MADEQYWWLDRETAERLLSGEPLEAVDGAAPGEAERLAAALRALSASPPLTSEELPGEAAAMAAFRKARAERADTGAAPATDGGQARSEVADAGLVRIGTPRGSGSGDVRRPRRVRPARLALAAVLAVGMAGGAALAAGTGALKAPFGNDDPHPGSSISAAATPPERPLMSPSPSDAAQGGSTPDDTPSGGSTGGAGDPGRDVAGDDPAPKPSSGDGGDRPGDNRRDIASACRDLRDGKRLDADRRRALRDAAGGSRVWKYCNGVLSGSGGRSGERHDEDTDRRHREDRSGKQDRKRDEAEKKAEKRAEKQAERKAGKRAEERAGRQGGDDDAADRGRSTRSLAPLRPAVSYSVKISSPRV</sequence>
<feature type="region of interest" description="Disordered" evidence="1">
    <location>
        <begin position="147"/>
        <end position="361"/>
    </location>
</feature>
<name>A0A243RGP8_9ACTN</name>
<organism evidence="3 4">
    <name type="scientific">Streptomyces swartbergensis</name>
    <dbReference type="NCBI Taxonomy" id="487165"/>
    <lineage>
        <taxon>Bacteria</taxon>
        <taxon>Bacillati</taxon>
        <taxon>Actinomycetota</taxon>
        <taxon>Actinomycetes</taxon>
        <taxon>Kitasatosporales</taxon>
        <taxon>Streptomycetaceae</taxon>
        <taxon>Streptomyces</taxon>
    </lineage>
</organism>
<proteinExistence type="predicted"/>
<keyword evidence="2" id="KW-0472">Membrane</keyword>
<protein>
    <recommendedName>
        <fullName evidence="5">Extensin</fullName>
    </recommendedName>
</protein>
<feature type="compositionally biased region" description="Low complexity" evidence="1">
    <location>
        <begin position="75"/>
        <end position="86"/>
    </location>
</feature>
<feature type="region of interest" description="Disordered" evidence="1">
    <location>
        <begin position="63"/>
        <end position="112"/>
    </location>
</feature>
<keyword evidence="2" id="KW-1133">Transmembrane helix</keyword>
<evidence type="ECO:0000313" key="4">
    <source>
        <dbReference type="Proteomes" id="UP000195105"/>
    </source>
</evidence>
<evidence type="ECO:0008006" key="5">
    <source>
        <dbReference type="Google" id="ProtNLM"/>
    </source>
</evidence>
<feature type="compositionally biased region" description="Basic and acidic residues" evidence="1">
    <location>
        <begin position="217"/>
        <end position="250"/>
    </location>
</feature>
<keyword evidence="2" id="KW-0812">Transmembrane</keyword>
<evidence type="ECO:0000256" key="2">
    <source>
        <dbReference type="SAM" id="Phobius"/>
    </source>
</evidence>